<feature type="chain" id="PRO_5039604818" description="Lipoprotein" evidence="2">
    <location>
        <begin position="25"/>
        <end position="201"/>
    </location>
</feature>
<comment type="caution">
    <text evidence="3">The sequence shown here is derived from an EMBL/GenBank/DDBJ whole genome shotgun (WGS) entry which is preliminary data.</text>
</comment>
<reference evidence="3 4" key="1">
    <citation type="submission" date="2016-12" db="EMBL/GenBank/DDBJ databases">
        <title>Genomic comparison of strains in the 'Actinomyces naeslundii' group.</title>
        <authorList>
            <person name="Mughal S.R."/>
            <person name="Do T."/>
            <person name="Gilbert S.C."/>
            <person name="Witherden E.A."/>
            <person name="Didelot X."/>
            <person name="Beighton D."/>
        </authorList>
    </citation>
    <scope>NUCLEOTIDE SEQUENCE [LARGE SCALE GENOMIC DNA]</scope>
    <source>
        <strain evidence="3 4">G53E</strain>
    </source>
</reference>
<organism evidence="3 4">
    <name type="scientific">Actinomyces oris</name>
    <dbReference type="NCBI Taxonomy" id="544580"/>
    <lineage>
        <taxon>Bacteria</taxon>
        <taxon>Bacillati</taxon>
        <taxon>Actinomycetota</taxon>
        <taxon>Actinomycetes</taxon>
        <taxon>Actinomycetales</taxon>
        <taxon>Actinomycetaceae</taxon>
        <taxon>Actinomyces</taxon>
    </lineage>
</organism>
<evidence type="ECO:0000256" key="1">
    <source>
        <dbReference type="SAM" id="MobiDB-lite"/>
    </source>
</evidence>
<proteinExistence type="predicted"/>
<dbReference type="PROSITE" id="PS51257">
    <property type="entry name" value="PROKAR_LIPOPROTEIN"/>
    <property type="match status" value="1"/>
</dbReference>
<sequence>MSLRELRSASALLIVAALVSSCSAHGSKSSEATTPAASSESSTSKFVKHSPAHGLTFEAPNPITSDKQPVKDDAGMSRINYYVTDEANPALIDVEYYTDHSQTAASISEDDKKSYADDGISVSPKKTTVKGSSSAYTFTWEQSATPPWNNDTKEINLSCQAVLADGPSGYAYGVYICTPTGNTKGREMTQLIIKSIEVKSS</sequence>
<keyword evidence="2" id="KW-0732">Signal</keyword>
<accession>A0A1Q8X8Z1</accession>
<dbReference type="Proteomes" id="UP000186769">
    <property type="component" value="Unassembled WGS sequence"/>
</dbReference>
<evidence type="ECO:0008006" key="5">
    <source>
        <dbReference type="Google" id="ProtNLM"/>
    </source>
</evidence>
<dbReference type="RefSeq" id="WP_075414868.1">
    <property type="nucleotide sequence ID" value="NZ_MSKW01000014.1"/>
</dbReference>
<evidence type="ECO:0000256" key="2">
    <source>
        <dbReference type="SAM" id="SignalP"/>
    </source>
</evidence>
<evidence type="ECO:0000313" key="3">
    <source>
        <dbReference type="EMBL" id="OLO76787.1"/>
    </source>
</evidence>
<name>A0A1Q8X8Z1_9ACTO</name>
<feature type="region of interest" description="Disordered" evidence="1">
    <location>
        <begin position="25"/>
        <end position="70"/>
    </location>
</feature>
<dbReference type="EMBL" id="MSKW01000014">
    <property type="protein sequence ID" value="OLO76787.1"/>
    <property type="molecule type" value="Genomic_DNA"/>
</dbReference>
<protein>
    <recommendedName>
        <fullName evidence="5">Lipoprotein</fullName>
    </recommendedName>
</protein>
<gene>
    <name evidence="3" type="ORF">BKH15_07855</name>
</gene>
<dbReference type="AlphaFoldDB" id="A0A1Q8X8Z1"/>
<feature type="signal peptide" evidence="2">
    <location>
        <begin position="1"/>
        <end position="24"/>
    </location>
</feature>
<evidence type="ECO:0000313" key="4">
    <source>
        <dbReference type="Proteomes" id="UP000186769"/>
    </source>
</evidence>
<feature type="compositionally biased region" description="Low complexity" evidence="1">
    <location>
        <begin position="25"/>
        <end position="45"/>
    </location>
</feature>